<evidence type="ECO:0000313" key="1">
    <source>
        <dbReference type="EMBL" id="SPO29498.1"/>
    </source>
</evidence>
<dbReference type="AlphaFoldDB" id="A0A5C3EG59"/>
<dbReference type="Proteomes" id="UP000324022">
    <property type="component" value="Unassembled WGS sequence"/>
</dbReference>
<name>A0A5C3EG59_9BASI</name>
<sequence>MVGLDALATVLGSSPNKPEIQTLLNQVGASSTVDPEIKAYPDVVYHNYQSLGLSLQYEAATPGTDASKATADALRLAAIDIYSAHEDKRWTGCPGLPLQISATHVETGRKTVEAIITHDSTGKALVSLLGEPERKGGGAGGRSGPAAWMEWSLRLSSPDSDSRAAKEVKVQVELAGAGARGADRWNAERAGACQWAVITIS</sequence>
<proteinExistence type="predicted"/>
<dbReference type="EMBL" id="OOIN01000028">
    <property type="protein sequence ID" value="SPO29498.1"/>
    <property type="molecule type" value="Genomic_DNA"/>
</dbReference>
<protein>
    <submittedName>
        <fullName evidence="1">Uncharacterized protein</fullName>
    </submittedName>
</protein>
<gene>
    <name evidence="1" type="ORF">UTRI_04767_B</name>
</gene>
<dbReference type="OrthoDB" id="2224399at2759"/>
<accession>A0A5C3EG59</accession>
<keyword evidence="2" id="KW-1185">Reference proteome</keyword>
<evidence type="ECO:0000313" key="2">
    <source>
        <dbReference type="Proteomes" id="UP000324022"/>
    </source>
</evidence>
<organism evidence="1 2">
    <name type="scientific">Ustilago trichophora</name>
    <dbReference type="NCBI Taxonomy" id="86804"/>
    <lineage>
        <taxon>Eukaryota</taxon>
        <taxon>Fungi</taxon>
        <taxon>Dikarya</taxon>
        <taxon>Basidiomycota</taxon>
        <taxon>Ustilaginomycotina</taxon>
        <taxon>Ustilaginomycetes</taxon>
        <taxon>Ustilaginales</taxon>
        <taxon>Ustilaginaceae</taxon>
        <taxon>Ustilago</taxon>
    </lineage>
</organism>
<reference evidence="1 2" key="1">
    <citation type="submission" date="2018-03" db="EMBL/GenBank/DDBJ databases">
        <authorList>
            <person name="Guldener U."/>
        </authorList>
    </citation>
    <scope>NUCLEOTIDE SEQUENCE [LARGE SCALE GENOMIC DNA]</scope>
    <source>
        <strain evidence="1 2">NBRC100155</strain>
    </source>
</reference>